<dbReference type="EMBL" id="CP051464">
    <property type="protein sequence ID" value="QJC98267.1"/>
    <property type="molecule type" value="Genomic_DNA"/>
</dbReference>
<feature type="region of interest" description="Disordered" evidence="1">
    <location>
        <begin position="57"/>
        <end position="91"/>
    </location>
</feature>
<gene>
    <name evidence="2" type="ORF">HC660_38200</name>
</gene>
<evidence type="ECO:0000256" key="1">
    <source>
        <dbReference type="SAM" id="MobiDB-lite"/>
    </source>
</evidence>
<evidence type="ECO:0000313" key="3">
    <source>
        <dbReference type="Proteomes" id="UP000501048"/>
    </source>
</evidence>
<proteinExistence type="predicted"/>
<name>A0ABX6M280_BACMO</name>
<reference evidence="2 3" key="1">
    <citation type="submission" date="2020-04" db="EMBL/GenBank/DDBJ databases">
        <title>Plant growth promoting and environmental Bacillus: genomic and epigenetic comparison.</title>
        <authorList>
            <person name="Reva O.N."/>
            <person name="Lutz S."/>
            <person name="Ahrens C.H."/>
        </authorList>
    </citation>
    <scope>NUCLEOTIDE SEQUENCE [LARGE SCALE GENOMIC DNA]</scope>
    <source>
        <strain evidence="2 3">UCMB5075</strain>
    </source>
</reference>
<dbReference type="Gene3D" id="2.60.120.380">
    <property type="match status" value="1"/>
</dbReference>
<organism evidence="2 3">
    <name type="scientific">Bacillus mojavensis</name>
    <dbReference type="NCBI Taxonomy" id="72360"/>
    <lineage>
        <taxon>Bacteria</taxon>
        <taxon>Bacillati</taxon>
        <taxon>Bacillota</taxon>
        <taxon>Bacilli</taxon>
        <taxon>Bacillales</taxon>
        <taxon>Bacillaceae</taxon>
        <taxon>Bacillus</taxon>
    </lineage>
</organism>
<protein>
    <submittedName>
        <fullName evidence="2">Uncharacterized protein</fullName>
    </submittedName>
</protein>
<sequence>MYSIKLERGLYMKNKKIVSLPFLCTVLLVIFSLGMNSNAASAQSVLKEKTIMEQQEKLKKQKETEGASLDQAKQVSLKTDNKTEKMKVKKPSNENVFKTSSMYNSDDQVFNTTSVLDENNPDDMYFFSTSSDRTLITRILSNNSDYHLKLYVVNWDTGEAQPSNITMAAGNLVLLKELPAGDYMIRVYSEGTTGDSYNIQLNAKNPSNYSSVKSVTSNLQAFVAEYGDGSVYANGTLLYNSNTKTSSLNWEREYYFSYGGGYNQRTHSISDVKVKNISDPVTYRSSYASSSSAIMVYLDTGTLFMHHVSAYQSGVGYDDSFLDTLGKKTPRRLDADDQNYGDHILIVDLKTGKAIDFFSVLNYYYASGVESLPVIKYIN</sequence>
<accession>A0ABX6M280</accession>
<keyword evidence="3" id="KW-1185">Reference proteome</keyword>
<evidence type="ECO:0000313" key="2">
    <source>
        <dbReference type="EMBL" id="QJC98267.1"/>
    </source>
</evidence>
<dbReference type="Proteomes" id="UP000501048">
    <property type="component" value="Chromosome"/>
</dbReference>